<accession>A0A8T1XJG7</accession>
<comment type="caution">
    <text evidence="3">The sequence shown here is derived from an EMBL/GenBank/DDBJ whole genome shotgun (WGS) entry which is preliminary data.</text>
</comment>
<feature type="compositionally biased region" description="Basic residues" evidence="2">
    <location>
        <begin position="80"/>
        <end position="89"/>
    </location>
</feature>
<dbReference type="PANTHER" id="PTHR34807:SF3">
    <property type="entry name" value="OS08G0270800 PROTEIN"/>
    <property type="match status" value="1"/>
</dbReference>
<keyword evidence="1" id="KW-0175">Coiled coil</keyword>
<evidence type="ECO:0000256" key="2">
    <source>
        <dbReference type="SAM" id="MobiDB-lite"/>
    </source>
</evidence>
<organism evidence="3 4">
    <name type="scientific">Arabidopsis thaliana x Arabidopsis arenosa</name>
    <dbReference type="NCBI Taxonomy" id="1240361"/>
    <lineage>
        <taxon>Eukaryota</taxon>
        <taxon>Viridiplantae</taxon>
        <taxon>Streptophyta</taxon>
        <taxon>Embryophyta</taxon>
        <taxon>Tracheophyta</taxon>
        <taxon>Spermatophyta</taxon>
        <taxon>Magnoliopsida</taxon>
        <taxon>eudicotyledons</taxon>
        <taxon>Gunneridae</taxon>
        <taxon>Pentapetalae</taxon>
        <taxon>rosids</taxon>
        <taxon>malvids</taxon>
        <taxon>Brassicales</taxon>
        <taxon>Brassicaceae</taxon>
        <taxon>Camelineae</taxon>
        <taxon>Arabidopsis</taxon>
    </lineage>
</organism>
<name>A0A8T1XJG7_9BRAS</name>
<sequence>MNPSHKDFISLSPNPFEDPKVRLRHHSLMQDYGELHMETEVMRKRLQAVRERKATLMAEVRFLRRRYRHLREDQPQDIKKVRRSNGGRKIRVEVSPNKRSETETKHVSLPDLNHSGKAPDETETSPKRRVPLFDLNQISGEEEQETEAVDNNNQEKTRVEESSSCKRMSSGIEMQQKDVKLSSCRNGGNGSNKRKISWQDPVAALRV</sequence>
<feature type="compositionally biased region" description="Basic and acidic residues" evidence="2">
    <location>
        <begin position="90"/>
        <end position="108"/>
    </location>
</feature>
<evidence type="ECO:0000313" key="4">
    <source>
        <dbReference type="Proteomes" id="UP000694240"/>
    </source>
</evidence>
<evidence type="ECO:0000256" key="1">
    <source>
        <dbReference type="SAM" id="Coils"/>
    </source>
</evidence>
<proteinExistence type="predicted"/>
<feature type="coiled-coil region" evidence="1">
    <location>
        <begin position="46"/>
        <end position="73"/>
    </location>
</feature>
<feature type="region of interest" description="Disordered" evidence="2">
    <location>
        <begin position="74"/>
        <end position="207"/>
    </location>
</feature>
<dbReference type="PANTHER" id="PTHR34807">
    <property type="entry name" value="OS08G0270800 PROTEIN"/>
    <property type="match status" value="1"/>
</dbReference>
<evidence type="ECO:0000313" key="3">
    <source>
        <dbReference type="EMBL" id="KAG7534648.1"/>
    </source>
</evidence>
<dbReference type="Proteomes" id="UP000694240">
    <property type="component" value="Chromosome 13"/>
</dbReference>
<reference evidence="3 4" key="1">
    <citation type="submission" date="2020-12" db="EMBL/GenBank/DDBJ databases">
        <title>Concerted genomic and epigenomic changes stabilize Arabidopsis allopolyploids.</title>
        <authorList>
            <person name="Chen Z."/>
        </authorList>
    </citation>
    <scope>NUCLEOTIDE SEQUENCE [LARGE SCALE GENOMIC DNA]</scope>
    <source>
        <strain evidence="3">Allo738</strain>
        <tissue evidence="3">Leaf</tissue>
    </source>
</reference>
<dbReference type="AlphaFoldDB" id="A0A8T1XJG7"/>
<gene>
    <name evidence="3" type="ORF">ISN45_Aa08g021770</name>
</gene>
<keyword evidence="4" id="KW-1185">Reference proteome</keyword>
<feature type="compositionally biased region" description="Basic and acidic residues" evidence="2">
    <location>
        <begin position="153"/>
        <end position="164"/>
    </location>
</feature>
<protein>
    <submittedName>
        <fullName evidence="3">Uncharacterized protein</fullName>
    </submittedName>
</protein>
<feature type="compositionally biased region" description="Basic and acidic residues" evidence="2">
    <location>
        <begin position="117"/>
        <end position="126"/>
    </location>
</feature>
<dbReference type="EMBL" id="JAEFBK010000013">
    <property type="protein sequence ID" value="KAG7534648.1"/>
    <property type="molecule type" value="Genomic_DNA"/>
</dbReference>